<evidence type="ECO:0000313" key="1">
    <source>
        <dbReference type="EMBL" id="PNY10217.1"/>
    </source>
</evidence>
<reference evidence="1 2" key="1">
    <citation type="journal article" date="2014" name="Am. J. Bot.">
        <title>Genome assembly and annotation for red clover (Trifolium pratense; Fabaceae).</title>
        <authorList>
            <person name="Istvanek J."/>
            <person name="Jaros M."/>
            <person name="Krenek A."/>
            <person name="Repkova J."/>
        </authorList>
    </citation>
    <scope>NUCLEOTIDE SEQUENCE [LARGE SCALE GENOMIC DNA]</scope>
    <source>
        <strain evidence="2">cv. Tatra</strain>
        <tissue evidence="1">Young leaves</tissue>
    </source>
</reference>
<dbReference type="Proteomes" id="UP000236291">
    <property type="component" value="Unassembled WGS sequence"/>
</dbReference>
<accession>A0A2K3P4K9</accession>
<comment type="caution">
    <text evidence="1">The sequence shown here is derived from an EMBL/GenBank/DDBJ whole genome shotgun (WGS) entry which is preliminary data.</text>
</comment>
<gene>
    <name evidence="1" type="ORF">L195_g006787</name>
</gene>
<name>A0A2K3P4K9_TRIPR</name>
<dbReference type="EMBL" id="ASHM01003667">
    <property type="protein sequence ID" value="PNY10217.1"/>
    <property type="molecule type" value="Genomic_DNA"/>
</dbReference>
<organism evidence="1 2">
    <name type="scientific">Trifolium pratense</name>
    <name type="common">Red clover</name>
    <dbReference type="NCBI Taxonomy" id="57577"/>
    <lineage>
        <taxon>Eukaryota</taxon>
        <taxon>Viridiplantae</taxon>
        <taxon>Streptophyta</taxon>
        <taxon>Embryophyta</taxon>
        <taxon>Tracheophyta</taxon>
        <taxon>Spermatophyta</taxon>
        <taxon>Magnoliopsida</taxon>
        <taxon>eudicotyledons</taxon>
        <taxon>Gunneridae</taxon>
        <taxon>Pentapetalae</taxon>
        <taxon>rosids</taxon>
        <taxon>fabids</taxon>
        <taxon>Fabales</taxon>
        <taxon>Fabaceae</taxon>
        <taxon>Papilionoideae</taxon>
        <taxon>50 kb inversion clade</taxon>
        <taxon>NPAAA clade</taxon>
        <taxon>Hologalegina</taxon>
        <taxon>IRL clade</taxon>
        <taxon>Trifolieae</taxon>
        <taxon>Trifolium</taxon>
    </lineage>
</organism>
<evidence type="ECO:0000313" key="2">
    <source>
        <dbReference type="Proteomes" id="UP000236291"/>
    </source>
</evidence>
<protein>
    <submittedName>
        <fullName evidence="1">Uncharacterized protein</fullName>
    </submittedName>
</protein>
<proteinExistence type="predicted"/>
<sequence length="60" mass="6856">MRINLINEVQRNISMALDNYGILFSLLSKVNMFQSIDDAFVCCGLVSMLPLLKVYTWLSL</sequence>
<dbReference type="AlphaFoldDB" id="A0A2K3P4K9"/>
<reference evidence="1 2" key="2">
    <citation type="journal article" date="2017" name="Front. Plant Sci.">
        <title>Gene Classification and Mining of Molecular Markers Useful in Red Clover (Trifolium pratense) Breeding.</title>
        <authorList>
            <person name="Istvanek J."/>
            <person name="Dluhosova J."/>
            <person name="Dluhos P."/>
            <person name="Patkova L."/>
            <person name="Nedelnik J."/>
            <person name="Repkova J."/>
        </authorList>
    </citation>
    <scope>NUCLEOTIDE SEQUENCE [LARGE SCALE GENOMIC DNA]</scope>
    <source>
        <strain evidence="2">cv. Tatra</strain>
        <tissue evidence="1">Young leaves</tissue>
    </source>
</reference>